<protein>
    <submittedName>
        <fullName evidence="2">DUF1294 domain-containing protein</fullName>
    </submittedName>
</protein>
<dbReference type="Pfam" id="PF06961">
    <property type="entry name" value="DUF1294"/>
    <property type="match status" value="1"/>
</dbReference>
<dbReference type="EMBL" id="VULN01000009">
    <property type="protein sequence ID" value="MSS82389.1"/>
    <property type="molecule type" value="Genomic_DNA"/>
</dbReference>
<evidence type="ECO:0000313" key="2">
    <source>
        <dbReference type="EMBL" id="MSS82389.1"/>
    </source>
</evidence>
<organism evidence="2 3">
    <name type="scientific">Acidaminococcus fermentans</name>
    <dbReference type="NCBI Taxonomy" id="905"/>
    <lineage>
        <taxon>Bacteria</taxon>
        <taxon>Bacillati</taxon>
        <taxon>Bacillota</taxon>
        <taxon>Negativicutes</taxon>
        <taxon>Acidaminococcales</taxon>
        <taxon>Acidaminococcaceae</taxon>
        <taxon>Acidaminococcus</taxon>
    </lineage>
</organism>
<comment type="caution">
    <text evidence="2">The sequence shown here is derived from an EMBL/GenBank/DDBJ whole genome shotgun (WGS) entry which is preliminary data.</text>
</comment>
<keyword evidence="1" id="KW-0812">Transmembrane</keyword>
<dbReference type="RefSeq" id="WP_154488254.1">
    <property type="nucleotide sequence ID" value="NZ_VULN01000009.1"/>
</dbReference>
<accession>A0A6N7VL08</accession>
<sequence>MSFQLTPLTAGLLLINVITFAVYGYDKFCAKRGAWRVPEIRLLGLAALGGSVGALLAMFLFRHKTKHLKFTIGVPVILGLQVFAGARVLG</sequence>
<keyword evidence="1" id="KW-0472">Membrane</keyword>
<dbReference type="AlphaFoldDB" id="A0A6N7VL08"/>
<proteinExistence type="predicted"/>
<gene>
    <name evidence="2" type="ORF">FX155_07255</name>
</gene>
<dbReference type="InterPro" id="IPR010718">
    <property type="entry name" value="DUF1294"/>
</dbReference>
<dbReference type="OrthoDB" id="1698854at2"/>
<name>A0A6N7VL08_ACIFE</name>
<feature type="transmembrane region" description="Helical" evidence="1">
    <location>
        <begin position="40"/>
        <end position="61"/>
    </location>
</feature>
<reference evidence="2 3" key="1">
    <citation type="submission" date="2019-08" db="EMBL/GenBank/DDBJ databases">
        <title>In-depth cultivation of the pig gut microbiome towards novel bacterial diversity and tailored functional studies.</title>
        <authorList>
            <person name="Wylensek D."/>
            <person name="Hitch T.C.A."/>
            <person name="Clavel T."/>
        </authorList>
    </citation>
    <scope>NUCLEOTIDE SEQUENCE [LARGE SCALE GENOMIC DNA]</scope>
    <source>
        <strain evidence="2 3">WCA-389-WT-5B</strain>
    </source>
</reference>
<keyword evidence="1" id="KW-1133">Transmembrane helix</keyword>
<feature type="transmembrane region" description="Helical" evidence="1">
    <location>
        <begin position="68"/>
        <end position="89"/>
    </location>
</feature>
<evidence type="ECO:0000256" key="1">
    <source>
        <dbReference type="SAM" id="Phobius"/>
    </source>
</evidence>
<dbReference type="Proteomes" id="UP000441455">
    <property type="component" value="Unassembled WGS sequence"/>
</dbReference>
<evidence type="ECO:0000313" key="3">
    <source>
        <dbReference type="Proteomes" id="UP000441455"/>
    </source>
</evidence>